<keyword evidence="4" id="KW-1185">Reference proteome</keyword>
<gene>
    <name evidence="3" type="ORF">HJC23_006524</name>
</gene>
<feature type="transmembrane region" description="Helical" evidence="2">
    <location>
        <begin position="639"/>
        <end position="658"/>
    </location>
</feature>
<evidence type="ECO:0000256" key="2">
    <source>
        <dbReference type="SAM" id="Phobius"/>
    </source>
</evidence>
<feature type="compositionally biased region" description="Polar residues" evidence="1">
    <location>
        <begin position="336"/>
        <end position="345"/>
    </location>
</feature>
<reference evidence="3 4" key="1">
    <citation type="journal article" date="2020" name="G3 (Bethesda)">
        <title>Improved Reference Genome for Cyclotella cryptica CCMP332, a Model for Cell Wall Morphogenesis, Salinity Adaptation, and Lipid Production in Diatoms (Bacillariophyta).</title>
        <authorList>
            <person name="Roberts W.R."/>
            <person name="Downey K.M."/>
            <person name="Ruck E.C."/>
            <person name="Traller J.C."/>
            <person name="Alverson A.J."/>
        </authorList>
    </citation>
    <scope>NUCLEOTIDE SEQUENCE [LARGE SCALE GENOMIC DNA]</scope>
    <source>
        <strain evidence="3 4">CCMP332</strain>
    </source>
</reference>
<dbReference type="AlphaFoldDB" id="A0ABD3NZG5"/>
<sequence length="842" mass="93572">ITIAMTTATTSTSSVGEDETSSTEAPKPETNFPKRHQSFFTSKLTRSIFTSIGLSHLPYITTSIHLRAELALLICNILLVAASSHNLYKNAYLTNSGDWKYLLAVSFWLGRHVFLRAVCTLSWVDVGSTIGERNVVNGLGWNRRRDFEAWAERQRHQYQGRSLFQMMYRWLRGIVGLFSPFNLMATLVRLIQQYAMGGQYCDGSAARGVASAAMMMYGGSGGNFGGGGDDSHGSKTNKHVSHHHGVHSLHTQSMETHTIAMLFLARVWGTMCALSSALWALLRRGDVGGETFGLIGGTFCGWIKSCLAIVRPTSSTLDQHLGNNTGSKKSRRKQQHSIQSTLNDPRVTLTGSSEHNSLDFMNGKLQLTFELFPDHIRSRAIHIQQMRTSEMFITLQKAWVSFPPAQFQIAIVTLTILLQGWLFQIDGGYYHLLFRSASSDEDNVTIDSILPNFGFHRSHSYDEHSGNNGANQAAYWNGLTQPRIPDIFHSTPPSFITLLFRIVSFGTAASLLCYGRLLLPIPEFVAGTNVLKAVRAEARSLGAGAAGKNISKQNKDLPWVERYKSITMENRLRLYYKVGMIRIIENVLLCAILPQTEVVCRITEHCEPGPLLWGASGVTGISGSRYTRGSFDALMKDPFITRTTVLVMAFLSAFLLIAQMTVMNRTYLAIMGYICGEWKLVREETSNEKNSFFGKHSGAAPIRRSSNSTIMQWDPKRRYQKGDRISFDYCVYEAMSNSPEGPPFDTYLRAAHDLYNDELGHRSNSTLLSNTSMGCWVFVSVLCGAMFFWKNAGWNFFPLLLMSTACAIAGSVIAHLGDSCSGIITDLAKEIDKGHKLINNAA</sequence>
<feature type="transmembrane region" description="Helical" evidence="2">
    <location>
        <begin position="795"/>
        <end position="816"/>
    </location>
</feature>
<keyword evidence="2" id="KW-0472">Membrane</keyword>
<keyword evidence="2" id="KW-1133">Transmembrane helix</keyword>
<accession>A0ABD3NZG5</accession>
<dbReference type="EMBL" id="JABMIG020000321">
    <property type="protein sequence ID" value="KAL3781300.1"/>
    <property type="molecule type" value="Genomic_DNA"/>
</dbReference>
<organism evidence="3 4">
    <name type="scientific">Cyclotella cryptica</name>
    <dbReference type="NCBI Taxonomy" id="29204"/>
    <lineage>
        <taxon>Eukaryota</taxon>
        <taxon>Sar</taxon>
        <taxon>Stramenopiles</taxon>
        <taxon>Ochrophyta</taxon>
        <taxon>Bacillariophyta</taxon>
        <taxon>Coscinodiscophyceae</taxon>
        <taxon>Thalassiosirophycidae</taxon>
        <taxon>Stephanodiscales</taxon>
        <taxon>Stephanodiscaceae</taxon>
        <taxon>Cyclotella</taxon>
    </lineage>
</organism>
<feature type="region of interest" description="Disordered" evidence="1">
    <location>
        <begin position="318"/>
        <end position="345"/>
    </location>
</feature>
<feature type="compositionally biased region" description="Low complexity" evidence="1">
    <location>
        <begin position="1"/>
        <end position="14"/>
    </location>
</feature>
<evidence type="ECO:0000313" key="3">
    <source>
        <dbReference type="EMBL" id="KAL3781300.1"/>
    </source>
</evidence>
<protein>
    <recommendedName>
        <fullName evidence="5">H(+)-exporting diphosphatase</fullName>
    </recommendedName>
</protein>
<feature type="transmembrane region" description="Helical" evidence="2">
    <location>
        <begin position="767"/>
        <end position="789"/>
    </location>
</feature>
<keyword evidence="2" id="KW-0812">Transmembrane</keyword>
<proteinExistence type="predicted"/>
<feature type="non-terminal residue" evidence="3">
    <location>
        <position position="1"/>
    </location>
</feature>
<feature type="region of interest" description="Disordered" evidence="1">
    <location>
        <begin position="1"/>
        <end position="31"/>
    </location>
</feature>
<feature type="compositionally biased region" description="Polar residues" evidence="1">
    <location>
        <begin position="318"/>
        <end position="327"/>
    </location>
</feature>
<evidence type="ECO:0008006" key="5">
    <source>
        <dbReference type="Google" id="ProtNLM"/>
    </source>
</evidence>
<name>A0ABD3NZG5_9STRA</name>
<comment type="caution">
    <text evidence="3">The sequence shown here is derived from an EMBL/GenBank/DDBJ whole genome shotgun (WGS) entry which is preliminary data.</text>
</comment>
<dbReference type="Proteomes" id="UP001516023">
    <property type="component" value="Unassembled WGS sequence"/>
</dbReference>
<evidence type="ECO:0000313" key="4">
    <source>
        <dbReference type="Proteomes" id="UP001516023"/>
    </source>
</evidence>
<evidence type="ECO:0000256" key="1">
    <source>
        <dbReference type="SAM" id="MobiDB-lite"/>
    </source>
</evidence>